<feature type="compositionally biased region" description="Acidic residues" evidence="1">
    <location>
        <begin position="164"/>
        <end position="173"/>
    </location>
</feature>
<protein>
    <submittedName>
        <fullName evidence="2">Uncharacterized protein</fullName>
    </submittedName>
</protein>
<evidence type="ECO:0000313" key="2">
    <source>
        <dbReference type="EMBL" id="KAG2220493.1"/>
    </source>
</evidence>
<name>A0A8H7VL43_9FUNG</name>
<dbReference type="AlphaFoldDB" id="A0A8H7VL43"/>
<dbReference type="OrthoDB" id="66510at2759"/>
<dbReference type="EMBL" id="JAEPRB010000139">
    <property type="protein sequence ID" value="KAG2220493.1"/>
    <property type="molecule type" value="Genomic_DNA"/>
</dbReference>
<keyword evidence="3" id="KW-1185">Reference proteome</keyword>
<reference evidence="2 3" key="1">
    <citation type="submission" date="2020-12" db="EMBL/GenBank/DDBJ databases">
        <title>Metabolic potential, ecology and presence of endohyphal bacteria is reflected in genomic diversity of Mucoromycotina.</title>
        <authorList>
            <person name="Muszewska A."/>
            <person name="Okrasinska A."/>
            <person name="Steczkiewicz K."/>
            <person name="Drgas O."/>
            <person name="Orlowska M."/>
            <person name="Perlinska-Lenart U."/>
            <person name="Aleksandrzak-Piekarczyk T."/>
            <person name="Szatraj K."/>
            <person name="Zielenkiewicz U."/>
            <person name="Pilsyk S."/>
            <person name="Malc E."/>
            <person name="Mieczkowski P."/>
            <person name="Kruszewska J.S."/>
            <person name="Biernat P."/>
            <person name="Pawlowska J."/>
        </authorList>
    </citation>
    <scope>NUCLEOTIDE SEQUENCE [LARGE SCALE GENOMIC DNA]</scope>
    <source>
        <strain evidence="2 3">CBS 142.35</strain>
    </source>
</reference>
<dbReference type="Proteomes" id="UP000646827">
    <property type="component" value="Unassembled WGS sequence"/>
</dbReference>
<proteinExistence type="predicted"/>
<gene>
    <name evidence="2" type="ORF">INT45_011497</name>
</gene>
<evidence type="ECO:0000313" key="3">
    <source>
        <dbReference type="Proteomes" id="UP000646827"/>
    </source>
</evidence>
<organism evidence="2 3">
    <name type="scientific">Circinella minor</name>
    <dbReference type="NCBI Taxonomy" id="1195481"/>
    <lineage>
        <taxon>Eukaryota</taxon>
        <taxon>Fungi</taxon>
        <taxon>Fungi incertae sedis</taxon>
        <taxon>Mucoromycota</taxon>
        <taxon>Mucoromycotina</taxon>
        <taxon>Mucoromycetes</taxon>
        <taxon>Mucorales</taxon>
        <taxon>Lichtheimiaceae</taxon>
        <taxon>Circinella</taxon>
    </lineage>
</organism>
<sequence length="432" mass="50755">MDSIVHSTQQINQLGTTKIQRSESIIEEDEPLDTMTISDIRQILYSQQHIFSLLNQSKEYHLCYALAALLCNIYQILEYISNNTEQENDFINKEHDDNDNNNNNVYQRLREKVSFFRNHDIVTIATTEDEFIDLWYEMDQLLNVVYCLGYEKWDAPPAYHTRDEEEEEEEEELSPPPYISEKKQLDLDQLFSTLDRLSQAAPQLNNQRVDITERQANELTAASIGKIIDRLSSSRMNNQRATLPTITTNLKQPNKDIILDDLIFQVCHTTLKSFNNQRDSLDSRLQRKVNHVTIHGLLDRLDRGRMVDQEWKPSSAERLSKEMSTMMDHVVKSSYRPRFSKQRFQMTNTKERHMYMSDLLYKVNKSEERRMENQDAFIRPNNIKEEEEEEEIFDLFDHMAKLQLSNQRAVYKGPNTLTSKTITTTTTTTCLA</sequence>
<accession>A0A8H7VL43</accession>
<comment type="caution">
    <text evidence="2">The sequence shown here is derived from an EMBL/GenBank/DDBJ whole genome shotgun (WGS) entry which is preliminary data.</text>
</comment>
<feature type="region of interest" description="Disordered" evidence="1">
    <location>
        <begin position="159"/>
        <end position="179"/>
    </location>
</feature>
<evidence type="ECO:0000256" key="1">
    <source>
        <dbReference type="SAM" id="MobiDB-lite"/>
    </source>
</evidence>